<name>A0AAW1YTJ0_CULAL</name>
<sequence length="106" mass="12295">MVERSLSMREVAGSMPAFSRWRRALLRSLPCWDSLRFYGTMGHSLDELWRLAAAEKVFRTGSCSHSWQKQVPPRFELGSLDSESRVLTITPWNLCHNRLCAPSRRE</sequence>
<accession>A0AAW1YTJ0</accession>
<dbReference type="AlphaFoldDB" id="A0AAW1YTJ0"/>
<reference evidence="1 2" key="1">
    <citation type="submission" date="2024-05" db="EMBL/GenBank/DDBJ databases">
        <title>A high-quality chromosomal-level genome assembly of Topmouth culter (Culter alburnus).</title>
        <authorList>
            <person name="Zhao H."/>
        </authorList>
    </citation>
    <scope>NUCLEOTIDE SEQUENCE [LARGE SCALE GENOMIC DNA]</scope>
    <source>
        <strain evidence="1">CATC2023</strain>
        <tissue evidence="1">Muscle</tissue>
    </source>
</reference>
<dbReference type="Proteomes" id="UP001479290">
    <property type="component" value="Unassembled WGS sequence"/>
</dbReference>
<protein>
    <submittedName>
        <fullName evidence="1">Uncharacterized protein</fullName>
    </submittedName>
</protein>
<evidence type="ECO:0000313" key="2">
    <source>
        <dbReference type="Proteomes" id="UP001479290"/>
    </source>
</evidence>
<comment type="caution">
    <text evidence="1">The sequence shown here is derived from an EMBL/GenBank/DDBJ whole genome shotgun (WGS) entry which is preliminary data.</text>
</comment>
<dbReference type="EMBL" id="JAWDJR010000037">
    <property type="protein sequence ID" value="KAK9951768.1"/>
    <property type="molecule type" value="Genomic_DNA"/>
</dbReference>
<gene>
    <name evidence="1" type="ORF">ABG768_028203</name>
</gene>
<organism evidence="1 2">
    <name type="scientific">Culter alburnus</name>
    <name type="common">Topmouth culter</name>
    <dbReference type="NCBI Taxonomy" id="194366"/>
    <lineage>
        <taxon>Eukaryota</taxon>
        <taxon>Metazoa</taxon>
        <taxon>Chordata</taxon>
        <taxon>Craniata</taxon>
        <taxon>Vertebrata</taxon>
        <taxon>Euteleostomi</taxon>
        <taxon>Actinopterygii</taxon>
        <taxon>Neopterygii</taxon>
        <taxon>Teleostei</taxon>
        <taxon>Ostariophysi</taxon>
        <taxon>Cypriniformes</taxon>
        <taxon>Xenocyprididae</taxon>
        <taxon>Xenocypridinae</taxon>
        <taxon>Culter</taxon>
    </lineage>
</organism>
<evidence type="ECO:0000313" key="1">
    <source>
        <dbReference type="EMBL" id="KAK9951768.1"/>
    </source>
</evidence>
<proteinExistence type="predicted"/>
<keyword evidence="2" id="KW-1185">Reference proteome</keyword>